<dbReference type="InterPro" id="IPR016024">
    <property type="entry name" value="ARM-type_fold"/>
</dbReference>
<keyword evidence="2" id="KW-0813">Transport</keyword>
<evidence type="ECO:0000256" key="6">
    <source>
        <dbReference type="SAM" id="Phobius"/>
    </source>
</evidence>
<dbReference type="Gene3D" id="1.25.10.10">
    <property type="entry name" value="Leucine-rich Repeat Variant"/>
    <property type="match status" value="1"/>
</dbReference>
<keyword evidence="6" id="KW-1133">Transmembrane helix</keyword>
<name>G0UUV2_TRYCI</name>
<comment type="subcellular location">
    <subcellularLocation>
        <location evidence="1">Cytoplasm</location>
    </subcellularLocation>
</comment>
<dbReference type="EMBL" id="HE575322">
    <property type="protein sequence ID" value="CCC93166.1"/>
    <property type="molecule type" value="Genomic_DNA"/>
</dbReference>
<sequence length="506" mass="56325">MMQRDKPWKVLEAAILALGAIMDGCFIFMTPYLNDISDRLLRLLADPTAHFLVVNISLWTGTQIGQYIVSEPEKLRAFLTCVLQKMQSPSKLVQESATAALQRIINLCDEGQLNNDVSTIIESVVQCLRGYQLKNRVLLLETLETICDILEEPLRSSPDAVEALMEPLGTLWRDTPNDSPLIFSLFRCMSGVCRAMGPAISPTLAKEVFERSYQMVLQHVQKRVEAKALNQDPPEYEFLVTSGDLLSGLFDALGGTLEPLIRQCNPPLITTMLQMTVDEDAEVRRSGFSLLGDMAKNVPCAVQERLGDVVKTSLENLAVLNEGTSSVVSNVAWSLSNLLENQVDMNDLPVLDTSNGMQQLFAAIAAILGGSSHTADMRNMMENMCICIGYMLYLNPAVESLPGCQVELFAERFCMYMRNVKEESRRDAAVSGFITVAHRKLPLVMGFLHLFFDLSLSVASSTPELKQAVTELLNADKSHNPAQWQRCVEQYSAQLRTRLYHVYGVQ</sequence>
<evidence type="ECO:0000256" key="4">
    <source>
        <dbReference type="ARBA" id="ARBA00022737"/>
    </source>
</evidence>
<keyword evidence="5" id="KW-0653">Protein transport</keyword>
<keyword evidence="3" id="KW-0963">Cytoplasm</keyword>
<keyword evidence="4" id="KW-0677">Repeat</keyword>
<dbReference type="SUPFAM" id="SSF48371">
    <property type="entry name" value="ARM repeat"/>
    <property type="match status" value="1"/>
</dbReference>
<dbReference type="GO" id="GO:0006606">
    <property type="term" value="P:protein import into nucleus"/>
    <property type="evidence" value="ECO:0007669"/>
    <property type="project" value="InterPro"/>
</dbReference>
<dbReference type="PANTHER" id="PTHR10527">
    <property type="entry name" value="IMPORTIN BETA"/>
    <property type="match status" value="1"/>
</dbReference>
<dbReference type="AlphaFoldDB" id="G0UUV2"/>
<dbReference type="InterPro" id="IPR011989">
    <property type="entry name" value="ARM-like"/>
</dbReference>
<proteinExistence type="predicted"/>
<evidence type="ECO:0000256" key="5">
    <source>
        <dbReference type="ARBA" id="ARBA00022927"/>
    </source>
</evidence>
<gene>
    <name evidence="7" type="ORF">TCIL3000_9_5740</name>
</gene>
<protein>
    <submittedName>
        <fullName evidence="7">Uncharacterized protein TCIL3000_9_5740</fullName>
    </submittedName>
</protein>
<accession>G0UUV2</accession>
<keyword evidence="6" id="KW-0812">Transmembrane</keyword>
<keyword evidence="6" id="KW-0472">Membrane</keyword>
<organism evidence="7">
    <name type="scientific">Trypanosoma congolense (strain IL3000)</name>
    <dbReference type="NCBI Taxonomy" id="1068625"/>
    <lineage>
        <taxon>Eukaryota</taxon>
        <taxon>Discoba</taxon>
        <taxon>Euglenozoa</taxon>
        <taxon>Kinetoplastea</taxon>
        <taxon>Metakinetoplastina</taxon>
        <taxon>Trypanosomatida</taxon>
        <taxon>Trypanosomatidae</taxon>
        <taxon>Trypanosoma</taxon>
        <taxon>Nannomonas</taxon>
    </lineage>
</organism>
<reference evidence="7" key="1">
    <citation type="journal article" date="2012" name="Proc. Natl. Acad. Sci. U.S.A.">
        <title>Antigenic diversity is generated by distinct evolutionary mechanisms in African trypanosome species.</title>
        <authorList>
            <person name="Jackson A.P."/>
            <person name="Berry A."/>
            <person name="Aslett M."/>
            <person name="Allison H.C."/>
            <person name="Burton P."/>
            <person name="Vavrova-Anderson J."/>
            <person name="Brown R."/>
            <person name="Browne H."/>
            <person name="Corton N."/>
            <person name="Hauser H."/>
            <person name="Gamble J."/>
            <person name="Gilderthorp R."/>
            <person name="Marcello L."/>
            <person name="McQuillan J."/>
            <person name="Otto T.D."/>
            <person name="Quail M.A."/>
            <person name="Sanders M.J."/>
            <person name="van Tonder A."/>
            <person name="Ginger M.L."/>
            <person name="Field M.C."/>
            <person name="Barry J.D."/>
            <person name="Hertz-Fowler C."/>
            <person name="Berriman M."/>
        </authorList>
    </citation>
    <scope>NUCLEOTIDE SEQUENCE</scope>
    <source>
        <strain evidence="7">IL3000</strain>
    </source>
</reference>
<evidence type="ECO:0000256" key="3">
    <source>
        <dbReference type="ARBA" id="ARBA00022490"/>
    </source>
</evidence>
<dbReference type="GO" id="GO:0005737">
    <property type="term" value="C:cytoplasm"/>
    <property type="evidence" value="ECO:0007669"/>
    <property type="project" value="UniProtKB-SubCell"/>
</dbReference>
<feature type="transmembrane region" description="Helical" evidence="6">
    <location>
        <begin position="12"/>
        <end position="33"/>
    </location>
</feature>
<evidence type="ECO:0000256" key="2">
    <source>
        <dbReference type="ARBA" id="ARBA00022448"/>
    </source>
</evidence>
<dbReference type="InterPro" id="IPR040122">
    <property type="entry name" value="Importin_beta"/>
</dbReference>
<evidence type="ECO:0000256" key="1">
    <source>
        <dbReference type="ARBA" id="ARBA00004496"/>
    </source>
</evidence>
<evidence type="ECO:0000313" key="7">
    <source>
        <dbReference type="EMBL" id="CCC93166.1"/>
    </source>
</evidence>